<keyword evidence="2" id="KW-1133">Transmembrane helix</keyword>
<dbReference type="RefSeq" id="WP_107347348.1">
    <property type="nucleotide sequence ID" value="NZ_PYMH01000001.1"/>
</dbReference>
<keyword evidence="5" id="KW-1185">Reference proteome</keyword>
<name>A0A2T3J3X9_9GAMM</name>
<dbReference type="OrthoDB" id="6350731at2"/>
<evidence type="ECO:0000313" key="4">
    <source>
        <dbReference type="EMBL" id="PSU35994.1"/>
    </source>
</evidence>
<evidence type="ECO:0000256" key="1">
    <source>
        <dbReference type="SAM" id="MobiDB-lite"/>
    </source>
</evidence>
<gene>
    <name evidence="4" type="ORF">C9I99_02990</name>
</gene>
<dbReference type="Pfam" id="PF13400">
    <property type="entry name" value="Tad"/>
    <property type="match status" value="1"/>
</dbReference>
<sequence length="433" mass="45499">MRAYSVPGKQRGVVVVFATLAMVVLIGAGALALDIGNLILSKSKLQNLADAAALSAAKAIDLGGDQTAAITAGKATINENLGYDGYSAITLTDNNITVEFSEILPFDTSTATADSTYVRIRIENVDIPDFLVTIFSVDLSTRASAVAGPSSSLGRSCNIVPLSVCAGNSTNSGNIFGFEPDKLHVLKSSTTDLSQIGPGNFMPLALTDINGSTQNGADKYGEALAGKYNSCISLGENTVTTEPGNMVGRTTDLDTRFDGYNGNGNGNSTEFPPDIVSNIEAPANVTLNNEGTQYIVDRGIDAVFSHNDYLTAYSNLKDTDLPDYEECLESSSCQSAGFNRRVITVPIIDCDSITAGNGNGRATVPLKGLGCFFLTQPVSETSLIGANGQGQNSWIIGEFIDECRNNSGDPSLTPNQNGPYTIVLFDDPDSEDS</sequence>
<accession>A0A2T3J3X9</accession>
<dbReference type="AlphaFoldDB" id="A0A2T3J3X9"/>
<feature type="compositionally biased region" description="Polar residues" evidence="1">
    <location>
        <begin position="406"/>
        <end position="419"/>
    </location>
</feature>
<evidence type="ECO:0000256" key="2">
    <source>
        <dbReference type="SAM" id="Phobius"/>
    </source>
</evidence>
<feature type="transmembrane region" description="Helical" evidence="2">
    <location>
        <begin position="12"/>
        <end position="33"/>
    </location>
</feature>
<evidence type="ECO:0000259" key="3">
    <source>
        <dbReference type="Pfam" id="PF13400"/>
    </source>
</evidence>
<proteinExistence type="predicted"/>
<comment type="caution">
    <text evidence="4">The sequence shown here is derived from an EMBL/GenBank/DDBJ whole genome shotgun (WGS) entry which is preliminary data.</text>
</comment>
<dbReference type="Proteomes" id="UP000241222">
    <property type="component" value="Unassembled WGS sequence"/>
</dbReference>
<organism evidence="4 5">
    <name type="scientific">Photobacterium lutimaris</name>
    <dbReference type="NCBI Taxonomy" id="388278"/>
    <lineage>
        <taxon>Bacteria</taxon>
        <taxon>Pseudomonadati</taxon>
        <taxon>Pseudomonadota</taxon>
        <taxon>Gammaproteobacteria</taxon>
        <taxon>Vibrionales</taxon>
        <taxon>Vibrionaceae</taxon>
        <taxon>Photobacterium</taxon>
    </lineage>
</organism>
<keyword evidence="2" id="KW-0472">Membrane</keyword>
<protein>
    <recommendedName>
        <fullName evidence="3">Putative Flp pilus-assembly TadG-like N-terminal domain-containing protein</fullName>
    </recommendedName>
</protein>
<dbReference type="InterPro" id="IPR028087">
    <property type="entry name" value="Tad_N"/>
</dbReference>
<keyword evidence="2" id="KW-0812">Transmembrane</keyword>
<dbReference type="EMBL" id="PYMH01000001">
    <property type="protein sequence ID" value="PSU35994.1"/>
    <property type="molecule type" value="Genomic_DNA"/>
</dbReference>
<feature type="domain" description="Putative Flp pilus-assembly TadG-like N-terminal" evidence="3">
    <location>
        <begin position="12"/>
        <end position="58"/>
    </location>
</feature>
<feature type="region of interest" description="Disordered" evidence="1">
    <location>
        <begin position="406"/>
        <end position="433"/>
    </location>
</feature>
<reference evidence="4 5" key="1">
    <citation type="submission" date="2018-03" db="EMBL/GenBank/DDBJ databases">
        <title>Whole genome sequencing of Histamine producing bacteria.</title>
        <authorList>
            <person name="Butler K."/>
        </authorList>
    </citation>
    <scope>NUCLEOTIDE SEQUENCE [LARGE SCALE GENOMIC DNA]</scope>
    <source>
        <strain evidence="4 5">JCM 13586</strain>
    </source>
</reference>
<evidence type="ECO:0000313" key="5">
    <source>
        <dbReference type="Proteomes" id="UP000241222"/>
    </source>
</evidence>